<feature type="domain" description="Bacterial Ig" evidence="3">
    <location>
        <begin position="1667"/>
        <end position="1751"/>
    </location>
</feature>
<feature type="domain" description="Bacterial Ig" evidence="3">
    <location>
        <begin position="1481"/>
        <end position="1565"/>
    </location>
</feature>
<dbReference type="Gene3D" id="2.60.40.10">
    <property type="entry name" value="Immunoglobulins"/>
    <property type="match status" value="9"/>
</dbReference>
<dbReference type="RefSeq" id="WP_264653652.1">
    <property type="nucleotide sequence ID" value="NZ_JAOQNN010000001.1"/>
</dbReference>
<feature type="domain" description="Bacterial Ig" evidence="3">
    <location>
        <begin position="1307"/>
        <end position="1391"/>
    </location>
</feature>
<dbReference type="InterPro" id="IPR046762">
    <property type="entry name" value="pAdhesive_17"/>
</dbReference>
<feature type="region of interest" description="Disordered" evidence="1">
    <location>
        <begin position="1551"/>
        <end position="1600"/>
    </location>
</feature>
<keyword evidence="2" id="KW-0472">Membrane</keyword>
<feature type="domain" description="Bacterial Ig" evidence="3">
    <location>
        <begin position="425"/>
        <end position="509"/>
    </location>
</feature>
<organism evidence="6 7">
    <name type="scientific">Lactococcus lactis</name>
    <dbReference type="NCBI Taxonomy" id="1358"/>
    <lineage>
        <taxon>Bacteria</taxon>
        <taxon>Bacillati</taxon>
        <taxon>Bacillota</taxon>
        <taxon>Bacilli</taxon>
        <taxon>Lactobacillales</taxon>
        <taxon>Streptococcaceae</taxon>
        <taxon>Lactococcus</taxon>
    </lineage>
</organism>
<feature type="compositionally biased region" description="Polar residues" evidence="1">
    <location>
        <begin position="609"/>
        <end position="627"/>
    </location>
</feature>
<evidence type="ECO:0000313" key="6">
    <source>
        <dbReference type="EMBL" id="MCW2279820.1"/>
    </source>
</evidence>
<gene>
    <name evidence="6" type="ORF">M2256_000278</name>
</gene>
<dbReference type="EMBL" id="JAOQNN010000001">
    <property type="protein sequence ID" value="MCW2279820.1"/>
    <property type="molecule type" value="Genomic_DNA"/>
</dbReference>
<evidence type="ECO:0000256" key="1">
    <source>
        <dbReference type="SAM" id="MobiDB-lite"/>
    </source>
</evidence>
<feature type="transmembrane region" description="Helical" evidence="2">
    <location>
        <begin position="21"/>
        <end position="44"/>
    </location>
</feature>
<keyword evidence="2" id="KW-0812">Transmembrane</keyword>
<feature type="region of interest" description="Disordered" evidence="1">
    <location>
        <begin position="600"/>
        <end position="627"/>
    </location>
</feature>
<evidence type="ECO:0000256" key="2">
    <source>
        <dbReference type="SAM" id="Phobius"/>
    </source>
</evidence>
<feature type="compositionally biased region" description="Polar residues" evidence="1">
    <location>
        <begin position="963"/>
        <end position="977"/>
    </location>
</feature>
<feature type="compositionally biased region" description="Polar residues" evidence="1">
    <location>
        <begin position="1663"/>
        <end position="1679"/>
    </location>
</feature>
<feature type="domain" description="Phage tail tube protein C-terminal" evidence="4">
    <location>
        <begin position="1047"/>
        <end position="1128"/>
    </location>
</feature>
<dbReference type="Pfam" id="PF17936">
    <property type="entry name" value="Big_6"/>
    <property type="match status" value="9"/>
</dbReference>
<evidence type="ECO:0000259" key="4">
    <source>
        <dbReference type="Pfam" id="PF20608"/>
    </source>
</evidence>
<evidence type="ECO:0000259" key="3">
    <source>
        <dbReference type="Pfam" id="PF17936"/>
    </source>
</evidence>
<feature type="compositionally biased region" description="Polar residues" evidence="1">
    <location>
        <begin position="1579"/>
        <end position="1600"/>
    </location>
</feature>
<feature type="domain" description="Phage tail tube protein C-terminal" evidence="4">
    <location>
        <begin position="870"/>
        <end position="951"/>
    </location>
</feature>
<dbReference type="Proteomes" id="UP001207687">
    <property type="component" value="Unassembled WGS sequence"/>
</dbReference>
<keyword evidence="2" id="KW-1133">Transmembrane helix</keyword>
<feature type="region of interest" description="Disordered" evidence="1">
    <location>
        <begin position="954"/>
        <end position="977"/>
    </location>
</feature>
<feature type="domain" description="Bacterial Ig" evidence="3">
    <location>
        <begin position="956"/>
        <end position="1040"/>
    </location>
</feature>
<feature type="domain" description="Phage tail tube protein C-terminal" evidence="4">
    <location>
        <begin position="339"/>
        <end position="420"/>
    </location>
</feature>
<feature type="domain" description="Phage tail tube protein C-terminal" evidence="4">
    <location>
        <begin position="693"/>
        <end position="774"/>
    </location>
</feature>
<dbReference type="InterPro" id="IPR046763">
    <property type="entry name" value="Phage_tube_C"/>
</dbReference>
<protein>
    <submittedName>
        <fullName evidence="6">LPXTG-motif cell wall-anchored protein</fullName>
    </submittedName>
</protein>
<feature type="domain" description="Bacterial Ig" evidence="3">
    <location>
        <begin position="1133"/>
        <end position="1217"/>
    </location>
</feature>
<evidence type="ECO:0000313" key="7">
    <source>
        <dbReference type="Proteomes" id="UP001207687"/>
    </source>
</evidence>
<feature type="compositionally biased region" description="Polar residues" evidence="1">
    <location>
        <begin position="786"/>
        <end position="805"/>
    </location>
</feature>
<feature type="compositionally biased region" description="Low complexity" evidence="1">
    <location>
        <begin position="1558"/>
        <end position="1573"/>
    </location>
</feature>
<reference evidence="6" key="1">
    <citation type="submission" date="2023-08" db="EMBL/GenBank/DDBJ databases">
        <title>Genomic analyses of the natural microbiome of Caenorhabditis elegans.</title>
        <authorList>
            <person name="Samuel B."/>
        </authorList>
    </citation>
    <scope>NUCLEOTIDE SEQUENCE</scope>
    <source>
        <strain evidence="6">BIGb0220</strain>
    </source>
</reference>
<dbReference type="InterPro" id="IPR041498">
    <property type="entry name" value="Big_6"/>
</dbReference>
<dbReference type="NCBIfam" id="NF033510">
    <property type="entry name" value="Ca_tandemer"/>
    <property type="match status" value="7"/>
</dbReference>
<comment type="caution">
    <text evidence="6">The sequence shown here is derived from an EMBL/GenBank/DDBJ whole genome shotgun (WGS) entry which is preliminary data.</text>
</comment>
<dbReference type="InterPro" id="IPR013783">
    <property type="entry name" value="Ig-like_fold"/>
</dbReference>
<feature type="domain" description="Phage tail tube protein C-terminal" evidence="4">
    <location>
        <begin position="1221"/>
        <end position="1302"/>
    </location>
</feature>
<feature type="region of interest" description="Disordered" evidence="1">
    <location>
        <begin position="777"/>
        <end position="805"/>
    </location>
</feature>
<feature type="domain" description="Bacterial Ig" evidence="3">
    <location>
        <begin position="779"/>
        <end position="863"/>
    </location>
</feature>
<feature type="region of interest" description="Disordered" evidence="1">
    <location>
        <begin position="1647"/>
        <end position="1679"/>
    </location>
</feature>
<dbReference type="NCBIfam" id="TIGR01167">
    <property type="entry name" value="LPXTG_anchor"/>
    <property type="match status" value="1"/>
</dbReference>
<accession>A0AAW5TFQ2</accession>
<feature type="domain" description="Bacterial Ig" evidence="3">
    <location>
        <begin position="602"/>
        <end position="686"/>
    </location>
</feature>
<sequence>MEMQKQKPPRKKNKIITKRKVLSATMSGTLLMTSVVIPTAYSLLSNQITAQAAALNIDLLQNITSSNNSGTSTTNRWTSNSGSHNVDFTISGHALANVSLLSGPRYAALAIPQELRGYVVANGNTSVTTNLTIDFNQIALINAIVSAGDTFVAGVATILSNNPAASINLTQVTTQLNLLKGIQNIGGGTFTSPTTLNGNSMLSAPLNDGIGAILSQNVTAILQNLRTAVNSLTATGLAAPAANTALALIKPPLIIAIDAVLVPLVNGTGGILDLLLNASALGDTSITIPTKITAPTTIASNIDAKFVGSAVQTNLLDVNILSGADGISYVYLAGDVNLTLVAPTGNLSATTSAIGASDATATLPATLKNNAGTDIPVTSVITNSSGTTVNNGQLSAGTYTVTYSAAGYSSVTQTLVVTDPADTTAPDAPIVTSVTGNSTNGYTVTGTAEPNSTITIKNGAGATVGTATTQPNGSYSVNLPGSVGANAPLNVTAADAAGNVSNPTPTTTPADPINPVLVAPTGNLTATTSAIGATDATATLATTLKNSEGADVPVASVITNSSGATVTNGQLSAGTYTVTYSASGYENVTQTLVVTDPADTTAPDAPTVGNVTGNSTNGYTVTGTAEPGSTVTIKDGSGATVGTGTVNETGDYTVALPGSVGPNAPISVTATDGAGNVSDPTPATTPADPVSPVLVAPTGNLSATTSAIGASDGMATLPATLKDSEGADVPVTAVITNASGSAVTNGNLAAGTYTVTYTAGGYDDITQTLVVTDPADTTAPDAPTVGNVTGNSTNGYTVTGTAEPGSTVTIKDGSGATVGTGTANETGDYTVTLPGSVGSNAPISVTATDAAGNMSDPTPATTPADPVSPVLVAPTGNLSATTSTIGAADATATLPATLKDSEGADVPVTAVITNASGSAVTNGSLSAGTYTVTYSASGYDDVTQTLVVTDPADTTAPDAPTVGNVTGNSTNGYTVTGTAEPGSTITIKDGSGATVGTGTANETGDYTVTLPGSVGPNAPISVTATDGAGNVSDPTPATTPADPVSPVLVAPTGNLSATTSAIGASDAMATLPATLKNSEGADVPVTAVIKNASGNAVTNGSLSAGTYTVTYSASGYDDVTQTLVVTDPADTTAPDAPTVGDVTGNSTNGYTVTGTAEPGSTVTIKDGSGATVGTGTANETGDYTVTLPGSVGPNAPMSVTATDAAGNMSDPTPATTPADPTLVAPTGNLSATTSAVGASDAMATLPATLKDSEGADVPVTAVITNASGSAVTNGNLVAGTYTVTYTAGGYEDVTQTLVVTDPADTTAPDAPTVGNVTGNSTNGYTVTGTAEPGSTITIKDGSGATVGTGTANETGDYTVTLPGSVGPNAPISVTATDAAGNMSDPTPATTPADPTLVAPTGNLSATTSAVGASDAMATLPATLKDSEGADVPVTAVITNASGSAVTNGNLAAGTYTVTYTAGGYEDVTQTLVVTDPVDTTAPDAPTVGDVTGNSTNGYTVTGTAEPGSTVTIKDGSGATVGTGTANETGDYTVTLPGSVGPNAPISVTATDAAGNVSDPTPATIPADPDTIAPKAPTVKNVTGNSSKGYTVTGTAEPGSTVTIKDGSGATVGTGTANEAGAYTVTLPGSVGPNAPISVTATDVAGNVSAPTSAKTPADPKAPSDTTAPNPPSVDTVTGNTDTGYTVGGKGESGSTITIKNPATGEVLGTTIVDKDGNYSIKLPTGVKPGTQLTATATDAAGNVSDPTDFIIPALTSGMAIGNSGDNMGGKYFSSGKLPATNGADTGWLGVIGTFILSLLGSLLFWRKNKKEDES</sequence>
<feature type="region of interest" description="Disordered" evidence="1">
    <location>
        <begin position="1503"/>
        <end position="1526"/>
    </location>
</feature>
<feature type="domain" description="Phage tail tube protein C-terminal" evidence="4">
    <location>
        <begin position="516"/>
        <end position="597"/>
    </location>
</feature>
<feature type="domain" description="Phage tail tube protein C-terminal" evidence="4">
    <location>
        <begin position="1395"/>
        <end position="1476"/>
    </location>
</feature>
<feature type="transmembrane region" description="Helical" evidence="2">
    <location>
        <begin position="1786"/>
        <end position="1805"/>
    </location>
</feature>
<feature type="domain" description="Putative adhesive" evidence="5">
    <location>
        <begin position="52"/>
        <end position="332"/>
    </location>
</feature>
<feature type="domain" description="Bacterial Ig" evidence="3">
    <location>
        <begin position="1572"/>
        <end position="1655"/>
    </location>
</feature>
<evidence type="ECO:0000259" key="5">
    <source>
        <dbReference type="Pfam" id="PF20609"/>
    </source>
</evidence>
<proteinExistence type="predicted"/>
<dbReference type="Pfam" id="PF20608">
    <property type="entry name" value="Phage_tube_C"/>
    <property type="match status" value="7"/>
</dbReference>
<name>A0AAW5TFQ2_9LACT</name>
<dbReference type="Pfam" id="PF20609">
    <property type="entry name" value="pAdhesive_17"/>
    <property type="match status" value="1"/>
</dbReference>